<sequence>MSDLEASPSIPAAVTAAMAIDFGLPITAYLVAAVDAPPILMGTVFGDKKGRFREGASIRTSRIQKAFFIEGYSLFKTVGGSLYVVVNWVPPGSNLYMNRVYH</sequence>
<dbReference type="Proteomes" id="UP000585226">
    <property type="component" value="Unassembled WGS sequence"/>
</dbReference>
<dbReference type="AlphaFoldDB" id="A0A7Y8FZ99"/>
<reference evidence="4 5" key="1">
    <citation type="submission" date="2020-04" db="EMBL/GenBank/DDBJ databases">
        <title>Molecular characterization of pseudomonads from Agaricus bisporus reveal novel blotch 2 pathogens in Western Europe.</title>
        <authorList>
            <person name="Taparia T."/>
            <person name="Krijger M."/>
            <person name="Haynes E."/>
            <person name="Elpinstone J.G."/>
            <person name="Noble R."/>
            <person name="Van Der Wolf J."/>
        </authorList>
    </citation>
    <scope>NUCLEOTIDE SEQUENCE [LARGE SCALE GENOMIC DNA]</scope>
    <source>
        <strain evidence="2 4">P7774</strain>
        <strain evidence="3 5">P8021</strain>
    </source>
</reference>
<feature type="transmembrane region" description="Helical" evidence="1">
    <location>
        <begin position="26"/>
        <end position="46"/>
    </location>
</feature>
<proteinExistence type="predicted"/>
<dbReference type="Proteomes" id="UP000572863">
    <property type="component" value="Unassembled WGS sequence"/>
</dbReference>
<evidence type="ECO:0000313" key="4">
    <source>
        <dbReference type="Proteomes" id="UP000572863"/>
    </source>
</evidence>
<keyword evidence="4" id="KW-1185">Reference proteome</keyword>
<dbReference type="EMBL" id="JACASD010000016">
    <property type="protein sequence ID" value="NWE88008.1"/>
    <property type="molecule type" value="Genomic_DNA"/>
</dbReference>
<protein>
    <submittedName>
        <fullName evidence="3">Uncharacterized protein</fullName>
    </submittedName>
</protein>
<evidence type="ECO:0000313" key="2">
    <source>
        <dbReference type="EMBL" id="NWD98617.1"/>
    </source>
</evidence>
<dbReference type="RefSeq" id="WP_177062061.1">
    <property type="nucleotide sequence ID" value="NZ_JACARY010000081.1"/>
</dbReference>
<evidence type="ECO:0000256" key="1">
    <source>
        <dbReference type="SAM" id="Phobius"/>
    </source>
</evidence>
<keyword evidence="1" id="KW-0472">Membrane</keyword>
<evidence type="ECO:0000313" key="3">
    <source>
        <dbReference type="EMBL" id="NWE88008.1"/>
    </source>
</evidence>
<dbReference type="EMBL" id="JACARY010000081">
    <property type="protein sequence ID" value="NWD98617.1"/>
    <property type="molecule type" value="Genomic_DNA"/>
</dbReference>
<keyword evidence="1" id="KW-1133">Transmembrane helix</keyword>
<feature type="transmembrane region" description="Helical" evidence="1">
    <location>
        <begin position="67"/>
        <end position="89"/>
    </location>
</feature>
<evidence type="ECO:0000313" key="5">
    <source>
        <dbReference type="Proteomes" id="UP000585226"/>
    </source>
</evidence>
<keyword evidence="1" id="KW-0812">Transmembrane</keyword>
<name>A0A7Y8FZ99_9PSED</name>
<accession>A0A7Y8FZ99</accession>
<gene>
    <name evidence="2" type="ORF">HX871_29800</name>
    <name evidence="3" type="ORF">HX893_07685</name>
</gene>
<comment type="caution">
    <text evidence="3">The sequence shown here is derived from an EMBL/GenBank/DDBJ whole genome shotgun (WGS) entry which is preliminary data.</text>
</comment>
<organism evidence="3 5">
    <name type="scientific">Pseudomonas reactans</name>
    <dbReference type="NCBI Taxonomy" id="117680"/>
    <lineage>
        <taxon>Bacteria</taxon>
        <taxon>Pseudomonadati</taxon>
        <taxon>Pseudomonadota</taxon>
        <taxon>Gammaproteobacteria</taxon>
        <taxon>Pseudomonadales</taxon>
        <taxon>Pseudomonadaceae</taxon>
        <taxon>Pseudomonas</taxon>
    </lineage>
</organism>